<dbReference type="InterPro" id="IPR001539">
    <property type="entry name" value="Peptidase_U32"/>
</dbReference>
<dbReference type="RefSeq" id="WP_166274938.1">
    <property type="nucleotide sequence ID" value="NZ_JTHE03000061.1"/>
</dbReference>
<name>A0ABD4T3P0_9CYAN</name>
<dbReference type="EMBL" id="JTHE03000061">
    <property type="protein sequence ID" value="MCM1983289.1"/>
    <property type="molecule type" value="Genomic_DNA"/>
</dbReference>
<accession>A0ABD4T3P0</accession>
<proteinExistence type="predicted"/>
<organism evidence="1 2">
    <name type="scientific">Lyngbya confervoides BDU141951</name>
    <dbReference type="NCBI Taxonomy" id="1574623"/>
    <lineage>
        <taxon>Bacteria</taxon>
        <taxon>Bacillati</taxon>
        <taxon>Cyanobacteriota</taxon>
        <taxon>Cyanophyceae</taxon>
        <taxon>Oscillatoriophycideae</taxon>
        <taxon>Oscillatoriales</taxon>
        <taxon>Microcoleaceae</taxon>
        <taxon>Lyngbya</taxon>
    </lineage>
</organism>
<dbReference type="AlphaFoldDB" id="A0ABD4T3P0"/>
<reference evidence="1 2" key="1">
    <citation type="journal article" date="2015" name="Genome Announc.">
        <title>Draft Genome Sequence of Filamentous Marine Cyanobacterium Lyngbya confervoides Strain BDU141951.</title>
        <authorList>
            <person name="Chandrababunaidu M.M."/>
            <person name="Sen D."/>
            <person name="Tripathy S."/>
        </authorList>
    </citation>
    <scope>NUCLEOTIDE SEQUENCE [LARGE SCALE GENOMIC DNA]</scope>
    <source>
        <strain evidence="1 2">BDU141951</strain>
    </source>
</reference>
<protein>
    <submittedName>
        <fullName evidence="1">U32 family peptidase</fullName>
    </submittedName>
</protein>
<dbReference type="Pfam" id="PF01136">
    <property type="entry name" value="Peptidase_U32"/>
    <property type="match status" value="1"/>
</dbReference>
<evidence type="ECO:0000313" key="2">
    <source>
        <dbReference type="Proteomes" id="UP000031561"/>
    </source>
</evidence>
<evidence type="ECO:0000313" key="1">
    <source>
        <dbReference type="EMBL" id="MCM1983289.1"/>
    </source>
</evidence>
<keyword evidence="2" id="KW-1185">Reference proteome</keyword>
<sequence>MLFNTYAASHEDLQQAARSPQLEEVLLEPMLLARQGTLTVSQAQALAQAAQQLNLRPVLVWDILMTESQIQQVGDRLSQWDLSCFSAVRVADVGAALWVKAHCPTLPLQFIAEHGNHNWIGLLTWCEALGPSLDRIVLSIELPEQKLIHYCQSLPVNCEVLGAGPILLFYSPRSLLATQVGSPPQDSQPLIQATLQTEDYGDRSFPVQESLHGTLMYLDKDQFILDRLAPLAAAGLHTVRLDLRHLGQYGQVACGIDQLCDQCLNHPATVQENWPRPTRAPFFRANRTTAVFPHLKSKLMPWRDEACVAVCIGSQRGEYGIFRTLRTFHRSQVKTLMLPSGEELPIPDRLGFYDLAGEALGTCASDCTITMDWIRKLASGAILRTVSTRSPASV</sequence>
<comment type="caution">
    <text evidence="1">The sequence shown here is derived from an EMBL/GenBank/DDBJ whole genome shotgun (WGS) entry which is preliminary data.</text>
</comment>
<gene>
    <name evidence="1" type="ORF">QQ91_0010725</name>
</gene>
<dbReference type="Proteomes" id="UP000031561">
    <property type="component" value="Unassembled WGS sequence"/>
</dbReference>